<dbReference type="EMBL" id="CADEAL010003928">
    <property type="protein sequence ID" value="CAB1446859.1"/>
    <property type="molecule type" value="Genomic_DNA"/>
</dbReference>
<evidence type="ECO:0000313" key="2">
    <source>
        <dbReference type="EMBL" id="CAB1446859.1"/>
    </source>
</evidence>
<dbReference type="Proteomes" id="UP001153269">
    <property type="component" value="Unassembled WGS sequence"/>
</dbReference>
<comment type="caution">
    <text evidence="2">The sequence shown here is derived from an EMBL/GenBank/DDBJ whole genome shotgun (WGS) entry which is preliminary data.</text>
</comment>
<reference evidence="2" key="1">
    <citation type="submission" date="2020-03" db="EMBL/GenBank/DDBJ databases">
        <authorList>
            <person name="Weist P."/>
        </authorList>
    </citation>
    <scope>NUCLEOTIDE SEQUENCE</scope>
</reference>
<keyword evidence="3" id="KW-1185">Reference proteome</keyword>
<feature type="region of interest" description="Disordered" evidence="1">
    <location>
        <begin position="1"/>
        <end position="21"/>
    </location>
</feature>
<name>A0A9N7VEF2_PLEPL</name>
<dbReference type="AlphaFoldDB" id="A0A9N7VEF2"/>
<sequence length="69" mass="7762">MERHACVNQQRAQGREGCSRSSLQRRRERVGCGGKSICRAHQTAISRRVVTIFSEKKNSLSSPFEWVGG</sequence>
<accession>A0A9N7VEF2</accession>
<evidence type="ECO:0000256" key="1">
    <source>
        <dbReference type="SAM" id="MobiDB-lite"/>
    </source>
</evidence>
<organism evidence="2 3">
    <name type="scientific">Pleuronectes platessa</name>
    <name type="common">European plaice</name>
    <dbReference type="NCBI Taxonomy" id="8262"/>
    <lineage>
        <taxon>Eukaryota</taxon>
        <taxon>Metazoa</taxon>
        <taxon>Chordata</taxon>
        <taxon>Craniata</taxon>
        <taxon>Vertebrata</taxon>
        <taxon>Euteleostomi</taxon>
        <taxon>Actinopterygii</taxon>
        <taxon>Neopterygii</taxon>
        <taxon>Teleostei</taxon>
        <taxon>Neoteleostei</taxon>
        <taxon>Acanthomorphata</taxon>
        <taxon>Carangaria</taxon>
        <taxon>Pleuronectiformes</taxon>
        <taxon>Pleuronectoidei</taxon>
        <taxon>Pleuronectidae</taxon>
        <taxon>Pleuronectes</taxon>
    </lineage>
</organism>
<protein>
    <submittedName>
        <fullName evidence="2">Uncharacterized protein</fullName>
    </submittedName>
</protein>
<evidence type="ECO:0000313" key="3">
    <source>
        <dbReference type="Proteomes" id="UP001153269"/>
    </source>
</evidence>
<gene>
    <name evidence="2" type="ORF">PLEPLA_LOCUS34577</name>
</gene>
<proteinExistence type="predicted"/>